<dbReference type="Proteomes" id="UP001172083">
    <property type="component" value="Unassembled WGS sequence"/>
</dbReference>
<feature type="chain" id="PRO_5046077116" evidence="1">
    <location>
        <begin position="21"/>
        <end position="413"/>
    </location>
</feature>
<dbReference type="InterPro" id="IPR007742">
    <property type="entry name" value="NosD_dom"/>
</dbReference>
<keyword evidence="1" id="KW-0732">Signal</keyword>
<reference evidence="3" key="1">
    <citation type="submission" date="2023-06" db="EMBL/GenBank/DDBJ databases">
        <title>Genomic of Agaribacillus aureum.</title>
        <authorList>
            <person name="Wang G."/>
        </authorList>
    </citation>
    <scope>NUCLEOTIDE SEQUENCE</scope>
    <source>
        <strain evidence="3">BMA12</strain>
    </source>
</reference>
<name>A0ABT8L2B6_9BACT</name>
<sequence length="413" mass="46241">MIRALTIWLMISVAPAFVKAGDTLRVGASSHFKSIKAGLLQAEKGDVLLIEKGFYAEGTILIDKSITIAGVGRPVIDGENKHEILQITADSVLITGLQIQNVGVSYTKDFAGITGEKVSHCVIDDNILLNTFFGIYLKKAKNCRITNNKIVGQAAKEISSGNAIHLWYCKNIEVLNNKVNKHRDGIYLEFVDSTLISHNLSEHNLRYGLHFMFSNHDNYIGNTFRNNGAGVAVMFSKQIQMIDNNFLNNWGAASYGLLLKEIYDGKIEGNTFSMNTIGMYGESATRISIAHNDFKQNGWAVKFLGSSMDNEFTYNNFIGNTFDLTTDSGRNNNRYIHNYWSKYTGYDLDKDGYGDVPYRPMKLFSYIINKSGSSIILLRSFFMDLINFAEKVTPVFTPATLVDNSPLMKPYHD</sequence>
<protein>
    <submittedName>
        <fullName evidence="3">Nitrous oxide reductase family maturation protein NosD</fullName>
    </submittedName>
</protein>
<dbReference type="Gene3D" id="2.160.20.10">
    <property type="entry name" value="Single-stranded right-handed beta-helix, Pectin lyase-like"/>
    <property type="match status" value="1"/>
</dbReference>
<dbReference type="InterPro" id="IPR026464">
    <property type="entry name" value="NosD_copper_fam"/>
</dbReference>
<gene>
    <name evidence="3" type="ORF">QQ020_01140</name>
</gene>
<feature type="signal peptide" evidence="1">
    <location>
        <begin position="1"/>
        <end position="20"/>
    </location>
</feature>
<dbReference type="InterPro" id="IPR011050">
    <property type="entry name" value="Pectin_lyase_fold/virulence"/>
</dbReference>
<dbReference type="NCBIfam" id="TIGR03804">
    <property type="entry name" value="para_beta_helix"/>
    <property type="match status" value="2"/>
</dbReference>
<dbReference type="SMART" id="SM00710">
    <property type="entry name" value="PbH1"/>
    <property type="match status" value="7"/>
</dbReference>
<dbReference type="InterPro" id="IPR012334">
    <property type="entry name" value="Pectin_lyas_fold"/>
</dbReference>
<comment type="caution">
    <text evidence="3">The sequence shown here is derived from an EMBL/GenBank/DDBJ whole genome shotgun (WGS) entry which is preliminary data.</text>
</comment>
<feature type="domain" description="Periplasmic copper-binding protein NosD beta helix" evidence="2">
    <location>
        <begin position="160"/>
        <end position="345"/>
    </location>
</feature>
<dbReference type="NCBIfam" id="TIGR04247">
    <property type="entry name" value="NosD_copper_fam"/>
    <property type="match status" value="1"/>
</dbReference>
<organism evidence="3 4">
    <name type="scientific">Agaribacillus aureus</name>
    <dbReference type="NCBI Taxonomy" id="3051825"/>
    <lineage>
        <taxon>Bacteria</taxon>
        <taxon>Pseudomonadati</taxon>
        <taxon>Bacteroidota</taxon>
        <taxon>Cytophagia</taxon>
        <taxon>Cytophagales</taxon>
        <taxon>Splendidivirgaceae</taxon>
        <taxon>Agaribacillus</taxon>
    </lineage>
</organism>
<proteinExistence type="predicted"/>
<dbReference type="InterPro" id="IPR022441">
    <property type="entry name" value="Para_beta_helix_rpt-2"/>
</dbReference>
<keyword evidence="4" id="KW-1185">Reference proteome</keyword>
<dbReference type="SUPFAM" id="SSF51126">
    <property type="entry name" value="Pectin lyase-like"/>
    <property type="match status" value="1"/>
</dbReference>
<dbReference type="InterPro" id="IPR006626">
    <property type="entry name" value="PbH1"/>
</dbReference>
<dbReference type="RefSeq" id="WP_346755964.1">
    <property type="nucleotide sequence ID" value="NZ_JAUJEB010000001.1"/>
</dbReference>
<evidence type="ECO:0000313" key="3">
    <source>
        <dbReference type="EMBL" id="MDN5210621.1"/>
    </source>
</evidence>
<evidence type="ECO:0000313" key="4">
    <source>
        <dbReference type="Proteomes" id="UP001172083"/>
    </source>
</evidence>
<accession>A0ABT8L2B6</accession>
<dbReference type="Pfam" id="PF05048">
    <property type="entry name" value="NosD"/>
    <property type="match status" value="1"/>
</dbReference>
<evidence type="ECO:0000256" key="1">
    <source>
        <dbReference type="SAM" id="SignalP"/>
    </source>
</evidence>
<evidence type="ECO:0000259" key="2">
    <source>
        <dbReference type="Pfam" id="PF05048"/>
    </source>
</evidence>
<dbReference type="EMBL" id="JAUJEB010000001">
    <property type="protein sequence ID" value="MDN5210621.1"/>
    <property type="molecule type" value="Genomic_DNA"/>
</dbReference>